<dbReference type="AlphaFoldDB" id="A0ABD7N423"/>
<feature type="signal peptide" evidence="4">
    <location>
        <begin position="1"/>
        <end position="28"/>
    </location>
</feature>
<evidence type="ECO:0000256" key="2">
    <source>
        <dbReference type="ARBA" id="ARBA00022801"/>
    </source>
</evidence>
<organism evidence="5 6">
    <name type="scientific">Klebsiella quasipneumoniae</name>
    <dbReference type="NCBI Taxonomy" id="1463165"/>
    <lineage>
        <taxon>Bacteria</taxon>
        <taxon>Pseudomonadati</taxon>
        <taxon>Pseudomonadota</taxon>
        <taxon>Gammaproteobacteria</taxon>
        <taxon>Enterobacterales</taxon>
        <taxon>Enterobacteriaceae</taxon>
        <taxon>Klebsiella/Raoultella group</taxon>
        <taxon>Klebsiella</taxon>
        <taxon>Klebsiella pneumoniae complex</taxon>
    </lineage>
</organism>
<feature type="region of interest" description="Disordered" evidence="3">
    <location>
        <begin position="390"/>
        <end position="412"/>
    </location>
</feature>
<dbReference type="InterPro" id="IPR000560">
    <property type="entry name" value="His_Pase_clade-2"/>
</dbReference>
<dbReference type="Proteomes" id="UP000252079">
    <property type="component" value="Unassembled WGS sequence"/>
</dbReference>
<dbReference type="GO" id="GO:0008877">
    <property type="term" value="F:glucose-1-phosphatase activity"/>
    <property type="evidence" value="ECO:0007669"/>
    <property type="project" value="UniProtKB-EC"/>
</dbReference>
<reference evidence="5 6" key="1">
    <citation type="submission" date="2018-07" db="EMBL/GenBank/DDBJ databases">
        <authorList>
            <consortium name="Pathogen Informatics"/>
        </authorList>
    </citation>
    <scope>NUCLEOTIDE SEQUENCE [LARGE SCALE GENOMIC DNA]</scope>
    <source>
        <strain evidence="5 6">4300STDY6636950</strain>
    </source>
</reference>
<feature type="chain" id="PRO_5044847996" evidence="4">
    <location>
        <begin position="29"/>
        <end position="412"/>
    </location>
</feature>
<evidence type="ECO:0000256" key="3">
    <source>
        <dbReference type="SAM" id="MobiDB-lite"/>
    </source>
</evidence>
<evidence type="ECO:0000256" key="1">
    <source>
        <dbReference type="ARBA" id="ARBA00005375"/>
    </source>
</evidence>
<comment type="similarity">
    <text evidence="1">Belongs to the histidine acid phosphatase family.</text>
</comment>
<dbReference type="InterPro" id="IPR050645">
    <property type="entry name" value="Histidine_acid_phosphatase"/>
</dbReference>
<dbReference type="SUPFAM" id="SSF53254">
    <property type="entry name" value="Phosphoglycerate mutase-like"/>
    <property type="match status" value="1"/>
</dbReference>
<comment type="caution">
    <text evidence="5">The sequence shown here is derived from an EMBL/GenBank/DDBJ whole genome shotgun (WGS) entry which is preliminary data.</text>
</comment>
<name>A0ABD7N423_9ENTR</name>
<dbReference type="EMBL" id="UFBM01000020">
    <property type="protein sequence ID" value="SSF89177.1"/>
    <property type="molecule type" value="Genomic_DNA"/>
</dbReference>
<dbReference type="InterPro" id="IPR033379">
    <property type="entry name" value="Acid_Pase_AS"/>
</dbReference>
<dbReference type="Gene3D" id="3.40.50.1240">
    <property type="entry name" value="Phosphoglycerate mutase-like"/>
    <property type="match status" value="1"/>
</dbReference>
<evidence type="ECO:0000256" key="4">
    <source>
        <dbReference type="SAM" id="SignalP"/>
    </source>
</evidence>
<dbReference type="Pfam" id="PF00328">
    <property type="entry name" value="His_Phos_2"/>
    <property type="match status" value="1"/>
</dbReference>
<evidence type="ECO:0000313" key="5">
    <source>
        <dbReference type="EMBL" id="SSF89177.1"/>
    </source>
</evidence>
<dbReference type="InterPro" id="IPR029033">
    <property type="entry name" value="His_PPase_superfam"/>
</dbReference>
<proteinExistence type="inferred from homology"/>
<keyword evidence="4" id="KW-0732">Signal</keyword>
<dbReference type="PROSITE" id="PS00616">
    <property type="entry name" value="HIS_ACID_PHOSPHAT_1"/>
    <property type="match status" value="1"/>
</dbReference>
<accession>A0ABD7N423</accession>
<gene>
    <name evidence="5" type="primary">agp_1</name>
    <name evidence="5" type="ORF">SAMEA23995918_03139</name>
</gene>
<sequence>MMPARHQGLLRLFIACALPLLALQSAAAADWQLEKVVELSRHGIRPPTAGNREAIEAATGRPWTEWTTHDGELTGHGYAAVVNKGREEGQHYRQLGLLQAGCPTAESIYVRASPLQRTRATAQALVDGAFPGCGVAIHYVSGDADPLFQTDKFAATQTDPARQLAAVKEKAGDLAQRRQALAPTIQLLKQAVCQADKPCPIFDTPWQVEQSKSGKTTISGLSVMANMVETLRLGWSENLPLSQLAWGKIAQASQITALLPLLTENYDLSNDVLYTAQKRGSVLLNAMLDGVKPEASPNVRWLLLVAHDTNIAMVRTLMNFSWQLPGYSRGNIPPGSSAGATRRAVNAICGSISRRKASTTCVVCRRRTRSTRCCVRSGVSRAAVRPTSVRCAPSRRPSPRWVSVSIGPPPRR</sequence>
<dbReference type="EC" id="3.1.3.10" evidence="5"/>
<dbReference type="PANTHER" id="PTHR11567">
    <property type="entry name" value="ACID PHOSPHATASE-RELATED"/>
    <property type="match status" value="1"/>
</dbReference>
<dbReference type="PANTHER" id="PTHR11567:SF110">
    <property type="entry name" value="2-PHOSPHOXYLOSE PHOSPHATASE 1"/>
    <property type="match status" value="1"/>
</dbReference>
<evidence type="ECO:0000313" key="6">
    <source>
        <dbReference type="Proteomes" id="UP000252079"/>
    </source>
</evidence>
<protein>
    <submittedName>
        <fullName evidence="5">3-phytase</fullName>
        <ecNumber evidence="5">3.1.3.10</ecNumber>
    </submittedName>
</protein>
<keyword evidence="2 5" id="KW-0378">Hydrolase</keyword>
<dbReference type="CDD" id="cd07061">
    <property type="entry name" value="HP_HAP_like"/>
    <property type="match status" value="1"/>
</dbReference>